<evidence type="ECO:0000313" key="2">
    <source>
        <dbReference type="Proteomes" id="UP001320706"/>
    </source>
</evidence>
<keyword evidence="2" id="KW-1185">Reference proteome</keyword>
<name>A0ACC3SKV8_9PEZI</name>
<proteinExistence type="predicted"/>
<protein>
    <submittedName>
        <fullName evidence="1">Uncharacterized protein</fullName>
    </submittedName>
</protein>
<evidence type="ECO:0000313" key="1">
    <source>
        <dbReference type="EMBL" id="KAK8213342.1"/>
    </source>
</evidence>
<accession>A0ACC3SKV8</accession>
<comment type="caution">
    <text evidence="1">The sequence shown here is derived from an EMBL/GenBank/DDBJ whole genome shotgun (WGS) entry which is preliminary data.</text>
</comment>
<gene>
    <name evidence="1" type="ORF">M8818_002641</name>
</gene>
<organism evidence="1 2">
    <name type="scientific">Zalaria obscura</name>
    <dbReference type="NCBI Taxonomy" id="2024903"/>
    <lineage>
        <taxon>Eukaryota</taxon>
        <taxon>Fungi</taxon>
        <taxon>Dikarya</taxon>
        <taxon>Ascomycota</taxon>
        <taxon>Pezizomycotina</taxon>
        <taxon>Dothideomycetes</taxon>
        <taxon>Dothideomycetidae</taxon>
        <taxon>Dothideales</taxon>
        <taxon>Zalariaceae</taxon>
        <taxon>Zalaria</taxon>
    </lineage>
</organism>
<sequence>MLREKAGFGVVGLSAPSEGDGSVLLGAAVSPSSDFLGPGLAPTPRLNAIVCPSGRLKTQHILISNSPTRLSASSRSWPRPRSRTAQFLSGSASGPATPSGTTPREGTGARLASVSKQLVPQTSFNDVASLSTWSTMTVGYQRDTIFDGREGMWHIRWIAIQSSDEHQSFHFRCFSRDHLYDITHKQRPRWTIFAWSTVDCLPGFRLHPGATTDPRGFSLQLPMVGAGLLSSSVFR</sequence>
<dbReference type="Proteomes" id="UP001320706">
    <property type="component" value="Unassembled WGS sequence"/>
</dbReference>
<dbReference type="EMBL" id="JAMKPW020000011">
    <property type="protein sequence ID" value="KAK8213342.1"/>
    <property type="molecule type" value="Genomic_DNA"/>
</dbReference>
<reference evidence="1" key="1">
    <citation type="submission" date="2024-02" db="EMBL/GenBank/DDBJ databases">
        <title>Metagenome Assembled Genome of Zalaria obscura JY119.</title>
        <authorList>
            <person name="Vighnesh L."/>
            <person name="Jagadeeshwari U."/>
            <person name="Venkata Ramana C."/>
            <person name="Sasikala C."/>
        </authorList>
    </citation>
    <scope>NUCLEOTIDE SEQUENCE</scope>
    <source>
        <strain evidence="1">JY119</strain>
    </source>
</reference>